<feature type="region of interest" description="Disordered" evidence="2">
    <location>
        <begin position="726"/>
        <end position="759"/>
    </location>
</feature>
<feature type="region of interest" description="Disordered" evidence="2">
    <location>
        <begin position="2194"/>
        <end position="2215"/>
    </location>
</feature>
<gene>
    <name evidence="5" type="primary">LOC108665130</name>
</gene>
<dbReference type="RefSeq" id="XP_018007346.1">
    <property type="nucleotide sequence ID" value="XM_018151857.2"/>
</dbReference>
<feature type="region of interest" description="Disordered" evidence="2">
    <location>
        <begin position="2031"/>
        <end position="2109"/>
    </location>
</feature>
<feature type="region of interest" description="Disordered" evidence="2">
    <location>
        <begin position="1982"/>
        <end position="2007"/>
    </location>
</feature>
<sequence>MATLTPLTLTRSSEATPWGFRLSGGADYKSPLIVQRVTAGSIAAQHLSVGDAIILLEGEDAKTLCHFDACDLVKHSCKKLSMTVRKASSIQYLHEENRIHQEKLEQIVVAEQKQQELERKYKRAMSTPPLDTTTSNRSTPQLMLSSPACSIASHRNIQSPPTGPISDRNVQSPPTGPISDRNVQSPPTGPISNRNVQSPPTGPISNRNIQSPPTGPISNRNVQSPPTGLISPPWATYDTAGITSPPNAAYHVSVSSPSLKCQAGNTSSRTIAHDEECSLILSPVMKNVTSPSNRSTPINVSSPIVPLGIGSPHNTMSPTIVQVAPNHEPSTPITSPPPQCPKFPTNNPKVSSDRFFARSLPPAVENSSPSFCSAQGQVLSSSQTSTALVPTTALSPPFPSRDERDTDQEILFVEQKSDAQRRQLQLMIQEKLRLEEKMMIAKRREGIKAERMLNSSPAATAGHVPMRRDATSKIKSSKATISNPNLEIAPATLKKEASSTLLTAVKLVQQELQRTKNAVSDQLATKDTGNMSIKTEIPQNQVPASQTAIPIAKAASHQEEANKILERLKKTAREKIAEFQKNFALTRCVDEKEQLREANRIRDELIRKMQEHNFDQKQNKTAPKSACEVNFDENIKGSQLRKVKTEIKPGQVIATGVLPESAKEITDSLDGKTSTMKSTTSRVANNESMIGKIEPCETDRAKSKESKRKNDLRKIQEQFKKDQLLIQQEMEKKKAKSQQEKQKVEKAQDKQDTDEENLRKLEEKKVLAKLIYEEEQKLLAQKKEVEERIKYERTIKEETSRQADVQMKIAREKENYLKAISSKDGPSYEKKDETRLNRDNDQPKKNIKSITESYERLKLRKFEKKRIEMQRSLQEQHVRSARQVNETIRRQSCSNLEEAHIYEDVPLTQPPEEKLDTLKQEEERQMRKEAEQYEEYRRHLETKRRAQVEDSDDYASEWDESSEASNQVFDNNAHDPEEPFDELKATSEEELLEAQEKSIRNLERQIRKQKEKDRRRNSDSRLSENQENPVVRSRPQNRDKLSQIPQRSQSERRASSSTGDLRRSNSRTLPVTKFSPDPMEFGFKPIENPVLSKSMSNLENGGSAESGAAVAGAQAGAKATMLVARPVAESGLRYNDGLSRTHSMSASLGDLQQVSSKPPLPAGAGRARMRHATSDEWLNRSPWARNYEDGRRFTYAPGEDLNLVHLEPLHLLQEGYGRDSWGCDEDGAMDLQTMEGYNKLLSEYYAAYYEAYYLSYYRKQQEDLKSGKGCTMNGPAGPPPPPPPPPFVVAGATPPALLQPAPAQGRPSARGAALMMPLAAPPAALAGAMMKDKKPFTYTPGGLDLSEIRSPRMQRRLSRNAALEGVRPSPLAQTQPQSPVPGITSPAATSGIAVQVLPMPGMSMTKAIPTPPASAKLIEPPPLTKNVCGPPPPPPPFAIGLDIAPSSSIKSSVSPQASVMPVSPVSPAKQASMQGDLNLNTPSSPAFSLHSSDPRSPSPSLVSTNTSESGGSDGIPAPPPMPPQCSTARRASLLRNEDQANAVTLDNSKLYLNAANNNNISPTFSAGTESDLNADSSSLAMEDVREGSVTPSLTSNIEKASEKEYSSNESLLKQISALEQITARHQSIFEDSKNEASNISSNDADVYVQPILRLSTKSRTNENDGGHKEVQELKSTSRQKHEAEDRRENETVGKQEQKIKEIQSRVSEEKQKQQAGDQQKLELEEKQRREIVERSRIERENSKEVEEKKRREAYEEDQEKQRLREEEDRTKAENELRQKLEMEQKMKREEEQRQHEAHERQRREETKRLQELESQRIEEERLKAQKLEIQKQRDLELKKQETEWQKLHDLEAQQQRELENHKFEDGSGYPRGCSQVGYQQPGYSSLSPTLKAGNNRFVRMGSVPAQRRLSIPTNTSDNQPCSTTEDQNRVQEKVAAQKKSPNISPTTGLIKAPLPWMSAVPRREASAPPEFVNYAQVAQARLQQQRSQRQQSKEESRVQSAPSPTFKKAVISSPPVVFQHGVANFQLEDAGSNTLPRQNKQPIDKSLSGPVLRPWAIRHREYQQQKTSQDNSITNDSHATPRQHVSPSSNFNAYGQSQHSRSTSVGSPRWPEVQAPIYLRQPSAEAATPQSTSLSGPRVRIVPIVMEQDSSSDAELAYASDNPLVATCGLGAGALRQNQSPTVQLSASTSSRTSAAFGSLSTPSTTPKWPSGQPPFKIVRPDQQQIEAVRKNPGSAGPMYCSNPASVNSEGDAVEALQQMQQSLAQLNSGLQNAYPKFIQEKMSSSLPTRGVNSPGPAAAPECAPVQSRSFRVLQQVVDNEASGSDDEIRGLMNQGAPLSYQTAQSKTFTGGSKGRGQRQSNFVESPLVRPRPTYPDECLRDHQGLGVSESSNAIPSRTFRALQQHTDGIYNDAEVTRPSTTSPHPTSFSPSVSPVTYRPSNSSSSVEMNSSNKTNGFASYSQPLSGQTYKTVAPHIVVSNLSQPKIVNSALSKQRAASPSRWHVSTSNASTADSPRGPSPLAEDQSRLRKFLSEEAAANANSNGRLDKEPKKLYDGAHIPSRVFRQLQSEFSDSSETPSANNPTPCKVSVKIDKPELSAGLLRLLQSDQNKLQNDNISHNGGDASCVSTFRVELDEYHNNGMANTAVRKESVLKELTTQFESSERKKPRAAPGKVFRYLQQTYDSPEDDNDSEPNMSDTNGLKKNEDYPRKNSLDNRSKTSRFHSPSFNILQTQYKDDESNARVDPHDLTSLKITEEGDPIHSKPYVGQRIPGKTFRMLQENYASHPSVLQARK</sequence>
<feature type="compositionally biased region" description="Polar residues" evidence="2">
    <location>
        <begin position="2199"/>
        <end position="2208"/>
    </location>
</feature>
<feature type="compositionally biased region" description="Basic and acidic residues" evidence="2">
    <location>
        <begin position="1005"/>
        <end position="1024"/>
    </location>
</feature>
<feature type="region of interest" description="Disordered" evidence="2">
    <location>
        <begin position="815"/>
        <end position="850"/>
    </location>
</feature>
<evidence type="ECO:0000313" key="4">
    <source>
        <dbReference type="Proteomes" id="UP000694843"/>
    </source>
</evidence>
<accession>A0A8B7N0J3</accession>
<feature type="region of interest" description="Disordered" evidence="2">
    <location>
        <begin position="893"/>
        <end position="981"/>
    </location>
</feature>
<dbReference type="PROSITE" id="PS50106">
    <property type="entry name" value="PDZ"/>
    <property type="match status" value="1"/>
</dbReference>
<feature type="compositionally biased region" description="Polar residues" evidence="2">
    <location>
        <begin position="1911"/>
        <end position="1925"/>
    </location>
</feature>
<evidence type="ECO:0000256" key="2">
    <source>
        <dbReference type="SAM" id="MobiDB-lite"/>
    </source>
</evidence>
<dbReference type="GeneID" id="108665130"/>
<feature type="compositionally biased region" description="Polar residues" evidence="2">
    <location>
        <begin position="671"/>
        <end position="688"/>
    </location>
</feature>
<feature type="compositionally biased region" description="Basic and acidic residues" evidence="2">
    <location>
        <begin position="1659"/>
        <end position="1672"/>
    </location>
</feature>
<dbReference type="KEGG" id="hazt:108665130"/>
<feature type="compositionally biased region" description="Polar residues" evidence="2">
    <location>
        <begin position="2493"/>
        <end position="2514"/>
    </location>
</feature>
<feature type="region of interest" description="Disordered" evidence="2">
    <location>
        <begin position="2493"/>
        <end position="2526"/>
    </location>
</feature>
<feature type="coiled-coil region" evidence="1">
    <location>
        <begin position="554"/>
        <end position="608"/>
    </location>
</feature>
<feature type="compositionally biased region" description="Polar residues" evidence="2">
    <location>
        <begin position="181"/>
        <end position="226"/>
    </location>
</feature>
<evidence type="ECO:0000256" key="1">
    <source>
        <dbReference type="SAM" id="Coils"/>
    </source>
</evidence>
<feature type="compositionally biased region" description="Basic and acidic residues" evidence="2">
    <location>
        <begin position="911"/>
        <end position="948"/>
    </location>
</feature>
<feature type="compositionally biased region" description="Polar residues" evidence="2">
    <location>
        <begin position="2031"/>
        <end position="2041"/>
    </location>
</feature>
<feature type="region of interest" description="Disordered" evidence="2">
    <location>
        <begin position="2684"/>
        <end position="2729"/>
    </location>
</feature>
<organism evidence="4 5">
    <name type="scientific">Hyalella azteca</name>
    <name type="common">Amphipod</name>
    <dbReference type="NCBI Taxonomy" id="294128"/>
    <lineage>
        <taxon>Eukaryota</taxon>
        <taxon>Metazoa</taxon>
        <taxon>Ecdysozoa</taxon>
        <taxon>Arthropoda</taxon>
        <taxon>Crustacea</taxon>
        <taxon>Multicrustacea</taxon>
        <taxon>Malacostraca</taxon>
        <taxon>Eumalacostraca</taxon>
        <taxon>Peracarida</taxon>
        <taxon>Amphipoda</taxon>
        <taxon>Senticaudata</taxon>
        <taxon>Talitrida</taxon>
        <taxon>Talitroidea</taxon>
        <taxon>Hyalellidae</taxon>
        <taxon>Hyalella</taxon>
    </lineage>
</organism>
<dbReference type="InterPro" id="IPR036034">
    <property type="entry name" value="PDZ_sf"/>
</dbReference>
<feature type="region of interest" description="Disordered" evidence="2">
    <location>
        <begin position="1005"/>
        <end position="1077"/>
    </location>
</feature>
<feature type="compositionally biased region" description="Basic and acidic residues" evidence="2">
    <location>
        <begin position="972"/>
        <end position="981"/>
    </location>
</feature>
<dbReference type="Proteomes" id="UP000694843">
    <property type="component" value="Unplaced"/>
</dbReference>
<feature type="compositionally biased region" description="Basic and acidic residues" evidence="2">
    <location>
        <begin position="1679"/>
        <end position="1712"/>
    </location>
</feature>
<keyword evidence="1" id="KW-0175">Coiled coil</keyword>
<feature type="compositionally biased region" description="Low complexity" evidence="2">
    <location>
        <begin position="1443"/>
        <end position="1459"/>
    </location>
</feature>
<feature type="compositionally biased region" description="Polar residues" evidence="2">
    <location>
        <begin position="129"/>
        <end position="160"/>
    </location>
</feature>
<feature type="compositionally biased region" description="Polar residues" evidence="2">
    <location>
        <begin position="2064"/>
        <end position="2106"/>
    </location>
</feature>
<dbReference type="FunFam" id="2.30.42.10:FF:000055">
    <property type="entry name" value="PDZ and LIM domain protein 3"/>
    <property type="match status" value="1"/>
</dbReference>
<feature type="region of interest" description="Disordered" evidence="2">
    <location>
        <begin position="1361"/>
        <end position="1386"/>
    </location>
</feature>
<feature type="region of interest" description="Disordered" evidence="2">
    <location>
        <begin position="2343"/>
        <end position="2374"/>
    </location>
</feature>
<feature type="region of interest" description="Disordered" evidence="2">
    <location>
        <begin position="1405"/>
        <end position="1527"/>
    </location>
</feature>
<feature type="compositionally biased region" description="Basic and acidic residues" evidence="2">
    <location>
        <begin position="826"/>
        <end position="844"/>
    </location>
</feature>
<proteinExistence type="predicted"/>
<feature type="compositionally biased region" description="Polar residues" evidence="2">
    <location>
        <begin position="1469"/>
        <end position="1510"/>
    </location>
</feature>
<evidence type="ECO:0000313" key="5">
    <source>
        <dbReference type="RefSeq" id="XP_018007346.1"/>
    </source>
</evidence>
<feature type="coiled-coil region" evidence="1">
    <location>
        <begin position="417"/>
        <end position="444"/>
    </location>
</feature>
<feature type="compositionally biased region" description="Polar residues" evidence="2">
    <location>
        <begin position="1876"/>
        <end position="1888"/>
    </location>
</feature>
<protein>
    <submittedName>
        <fullName evidence="5">Uncharacterized protein LOC108665130</fullName>
    </submittedName>
</protein>
<feature type="region of interest" description="Disordered" evidence="2">
    <location>
        <begin position="1909"/>
        <end position="1947"/>
    </location>
</feature>
<feature type="compositionally biased region" description="Pro residues" evidence="2">
    <location>
        <begin position="1419"/>
        <end position="1437"/>
    </location>
</feature>
<feature type="region of interest" description="Disordered" evidence="2">
    <location>
        <begin position="119"/>
        <end position="233"/>
    </location>
</feature>
<feature type="compositionally biased region" description="Basic and acidic residues" evidence="2">
    <location>
        <begin position="2702"/>
        <end position="2719"/>
    </location>
</feature>
<dbReference type="OrthoDB" id="6380973at2759"/>
<dbReference type="SUPFAM" id="SSF50156">
    <property type="entry name" value="PDZ domain-like"/>
    <property type="match status" value="1"/>
</dbReference>
<feature type="region of interest" description="Disordered" evidence="2">
    <location>
        <begin position="1656"/>
        <end position="1812"/>
    </location>
</feature>
<dbReference type="SMART" id="SM00228">
    <property type="entry name" value="PDZ"/>
    <property type="match status" value="1"/>
</dbReference>
<feature type="domain" description="PDZ" evidence="3">
    <location>
        <begin position="6"/>
        <end position="88"/>
    </location>
</feature>
<feature type="region of interest" description="Disordered" evidence="2">
    <location>
        <begin position="665"/>
        <end position="693"/>
    </location>
</feature>
<evidence type="ECO:0000259" key="3">
    <source>
        <dbReference type="PROSITE" id="PS50106"/>
    </source>
</evidence>
<reference evidence="5" key="1">
    <citation type="submission" date="2025-08" db="UniProtKB">
        <authorList>
            <consortium name="RefSeq"/>
        </authorList>
    </citation>
    <scope>IDENTIFICATION</scope>
    <source>
        <tissue evidence="5">Whole organism</tissue>
    </source>
</reference>
<dbReference type="Pfam" id="PF00595">
    <property type="entry name" value="PDZ"/>
    <property type="match status" value="1"/>
</dbReference>
<dbReference type="Gene3D" id="2.30.42.10">
    <property type="match status" value="1"/>
</dbReference>
<feature type="compositionally biased region" description="Acidic residues" evidence="2">
    <location>
        <begin position="949"/>
        <end position="962"/>
    </location>
</feature>
<keyword evidence="4" id="KW-1185">Reference proteome</keyword>
<feature type="compositionally biased region" description="Basic and acidic residues" evidence="2">
    <location>
        <begin position="1719"/>
        <end position="1812"/>
    </location>
</feature>
<dbReference type="InterPro" id="IPR001478">
    <property type="entry name" value="PDZ"/>
</dbReference>
<name>A0A8B7N0J3_HYAAZ</name>
<feature type="region of interest" description="Disordered" evidence="2">
    <location>
        <begin position="2414"/>
        <end position="2453"/>
    </location>
</feature>
<feature type="region of interest" description="Disordered" evidence="2">
    <location>
        <begin position="1858"/>
        <end position="1890"/>
    </location>
</feature>
<feature type="compositionally biased region" description="Low complexity" evidence="2">
    <location>
        <begin position="2417"/>
        <end position="2453"/>
    </location>
</feature>